<dbReference type="Pfam" id="PF07872">
    <property type="entry name" value="DUF1659"/>
    <property type="match status" value="1"/>
</dbReference>
<accession>A0A345C314</accession>
<sequence>MHEFGNHSSRVPLFLVVSSIWLVKGGEHMNPETTSLQLVFEDGVDEFGEPVIYSRRFNTINVDASDEDIQVVASALASLSAGELSGVTRRNDYSLLPVEGN</sequence>
<dbReference type="AlphaFoldDB" id="A0A345C314"/>
<dbReference type="EMBL" id="CP031092">
    <property type="protein sequence ID" value="AXF57595.1"/>
    <property type="molecule type" value="Genomic_DNA"/>
</dbReference>
<dbReference type="Proteomes" id="UP000252100">
    <property type="component" value="Chromosome"/>
</dbReference>
<name>A0A345C314_9BACI</name>
<reference evidence="2 3" key="1">
    <citation type="journal article" date="2018" name="J. Microbiol.">
        <title>Salicibibacter kimchii gen. nov., sp. nov., a moderately halophilic and alkalitolerant bacterium in the family Bacillaceae, isolated from kimchi.</title>
        <authorList>
            <person name="Jang J.Y."/>
            <person name="Oh Y.J."/>
            <person name="Lim S.K."/>
            <person name="Park H.K."/>
            <person name="Lee C."/>
            <person name="Kim J.Y."/>
            <person name="Lee M.A."/>
            <person name="Choi H.J."/>
        </authorList>
    </citation>
    <scope>NUCLEOTIDE SEQUENCE [LARGE SCALE GENOMIC DNA]</scope>
    <source>
        <strain evidence="2 3">NKC1-1</strain>
    </source>
</reference>
<protein>
    <submittedName>
        <fullName evidence="2">DUF1659 domain-containing protein</fullName>
    </submittedName>
</protein>
<evidence type="ECO:0000313" key="3">
    <source>
        <dbReference type="Proteomes" id="UP000252100"/>
    </source>
</evidence>
<organism evidence="2 3">
    <name type="scientific">Salicibibacter kimchii</name>
    <dbReference type="NCBI Taxonomy" id="2099786"/>
    <lineage>
        <taxon>Bacteria</taxon>
        <taxon>Bacillati</taxon>
        <taxon>Bacillota</taxon>
        <taxon>Bacilli</taxon>
        <taxon>Bacillales</taxon>
        <taxon>Bacillaceae</taxon>
        <taxon>Salicibibacter</taxon>
    </lineage>
</organism>
<evidence type="ECO:0000259" key="1">
    <source>
        <dbReference type="Pfam" id="PF07872"/>
    </source>
</evidence>
<proteinExistence type="predicted"/>
<evidence type="ECO:0000313" key="2">
    <source>
        <dbReference type="EMBL" id="AXF57595.1"/>
    </source>
</evidence>
<dbReference type="KEGG" id="rue:DT065_17445"/>
<feature type="domain" description="DUF1659" evidence="1">
    <location>
        <begin position="30"/>
        <end position="95"/>
    </location>
</feature>
<dbReference type="InterPro" id="IPR012454">
    <property type="entry name" value="DUF1659"/>
</dbReference>
<keyword evidence="3" id="KW-1185">Reference proteome</keyword>
<gene>
    <name evidence="2" type="ORF">DT065_17445</name>
</gene>